<proteinExistence type="predicted"/>
<evidence type="ECO:0000313" key="2">
    <source>
        <dbReference type="Proteomes" id="UP000515806"/>
    </source>
</evidence>
<dbReference type="Proteomes" id="UP000515806">
    <property type="component" value="Chromosome"/>
</dbReference>
<gene>
    <name evidence="1" type="ORF">H9L23_19140</name>
</gene>
<accession>A0A7G9QCY7</accession>
<dbReference type="EMBL" id="CP060723">
    <property type="protein sequence ID" value="QNN41212.1"/>
    <property type="molecule type" value="Genomic_DNA"/>
</dbReference>
<name>A0A7G9QCY7_9SPHI</name>
<organism evidence="1 2">
    <name type="scientific">Pedobacter roseus</name>
    <dbReference type="NCBI Taxonomy" id="336820"/>
    <lineage>
        <taxon>Bacteria</taxon>
        <taxon>Pseudomonadati</taxon>
        <taxon>Bacteroidota</taxon>
        <taxon>Sphingobacteriia</taxon>
        <taxon>Sphingobacteriales</taxon>
        <taxon>Sphingobacteriaceae</taxon>
        <taxon>Pedobacter</taxon>
    </lineage>
</organism>
<evidence type="ECO:0000313" key="1">
    <source>
        <dbReference type="EMBL" id="QNN41212.1"/>
    </source>
</evidence>
<dbReference type="KEGG" id="proe:H9L23_19140"/>
<dbReference type="RefSeq" id="WP_187591846.1">
    <property type="nucleotide sequence ID" value="NZ_CP060723.1"/>
</dbReference>
<keyword evidence="2" id="KW-1185">Reference proteome</keyword>
<sequence length="139" mass="16891">MECFKIMITVHGENVIWYLSTETEVESDHKAFQYLSSEINIQEWKEQYLNLYKKWLHNEDDRIYQIANPVNMQMINALIAVNLKFKDFKLYYWFDIDRDKHPDYIWEKCPLSNSDLDHLSGDFHENNKKFSLMFPLVFP</sequence>
<dbReference type="AlphaFoldDB" id="A0A7G9QCY7"/>
<protein>
    <submittedName>
        <fullName evidence="1">Uncharacterized protein</fullName>
    </submittedName>
</protein>
<reference evidence="1 2" key="1">
    <citation type="submission" date="2020-08" db="EMBL/GenBank/DDBJ databases">
        <title>Genome sequence of Pedobacter roseus KACC 11594T.</title>
        <authorList>
            <person name="Hyun D.-W."/>
            <person name="Bae J.-W."/>
        </authorList>
    </citation>
    <scope>NUCLEOTIDE SEQUENCE [LARGE SCALE GENOMIC DNA]</scope>
    <source>
        <strain evidence="1 2">KACC 11594</strain>
    </source>
</reference>